<name>A0A7E4VZR7_PANRE</name>
<dbReference type="WBParaSite" id="Pan_g5257.t1">
    <property type="protein sequence ID" value="Pan_g5257.t1"/>
    <property type="gene ID" value="Pan_g5257"/>
</dbReference>
<dbReference type="Proteomes" id="UP000492821">
    <property type="component" value="Unassembled WGS sequence"/>
</dbReference>
<accession>A0A7E4VZR7</accession>
<protein>
    <submittedName>
        <fullName evidence="2">Uncharacterized protein</fullName>
    </submittedName>
</protein>
<sequence>MDSFCDAVFDGYLKTASWRRIRDRQRRVQLRLHPNCPHRRNVYAFFVHHWPSPYCPNCRQSYLASFIGYLWQSEVRRSYYCALLIILWVYAVKYPQKEASLRFREVTIASVNEDLDDTENQCFTKFTSLELSDEIISIDFGYLFDEKRTFFTVFAIVDDSDVHCGGIALFSDAFM</sequence>
<reference evidence="1" key="1">
    <citation type="journal article" date="2013" name="Genetics">
        <title>The draft genome and transcriptome of Panagrellus redivivus are shaped by the harsh demands of a free-living lifestyle.</title>
        <authorList>
            <person name="Srinivasan J."/>
            <person name="Dillman A.R."/>
            <person name="Macchietto M.G."/>
            <person name="Heikkinen L."/>
            <person name="Lakso M."/>
            <person name="Fracchia K.M."/>
            <person name="Antoshechkin I."/>
            <person name="Mortazavi A."/>
            <person name="Wong G."/>
            <person name="Sternberg P.W."/>
        </authorList>
    </citation>
    <scope>NUCLEOTIDE SEQUENCE [LARGE SCALE GENOMIC DNA]</scope>
    <source>
        <strain evidence="1">MT8872</strain>
    </source>
</reference>
<evidence type="ECO:0000313" key="2">
    <source>
        <dbReference type="WBParaSite" id="Pan_g5257.t1"/>
    </source>
</evidence>
<proteinExistence type="predicted"/>
<organism evidence="1 2">
    <name type="scientific">Panagrellus redivivus</name>
    <name type="common">Microworm</name>
    <dbReference type="NCBI Taxonomy" id="6233"/>
    <lineage>
        <taxon>Eukaryota</taxon>
        <taxon>Metazoa</taxon>
        <taxon>Ecdysozoa</taxon>
        <taxon>Nematoda</taxon>
        <taxon>Chromadorea</taxon>
        <taxon>Rhabditida</taxon>
        <taxon>Tylenchina</taxon>
        <taxon>Panagrolaimomorpha</taxon>
        <taxon>Panagrolaimoidea</taxon>
        <taxon>Panagrolaimidae</taxon>
        <taxon>Panagrellus</taxon>
    </lineage>
</organism>
<reference evidence="2" key="2">
    <citation type="submission" date="2020-10" db="UniProtKB">
        <authorList>
            <consortium name="WormBaseParasite"/>
        </authorList>
    </citation>
    <scope>IDENTIFICATION</scope>
</reference>
<keyword evidence="1" id="KW-1185">Reference proteome</keyword>
<evidence type="ECO:0000313" key="1">
    <source>
        <dbReference type="Proteomes" id="UP000492821"/>
    </source>
</evidence>
<dbReference type="AlphaFoldDB" id="A0A7E4VZR7"/>